<dbReference type="Gramene" id="KCW49534">
    <property type="protein sequence ID" value="KCW49534"/>
    <property type="gene ID" value="EUGRSUZ_K03056"/>
</dbReference>
<dbReference type="InParanoid" id="A0A059A727"/>
<gene>
    <name evidence="1" type="ORF">EUGRSUZ_K03056</name>
</gene>
<dbReference type="AlphaFoldDB" id="A0A059A727"/>
<proteinExistence type="predicted"/>
<dbReference type="EMBL" id="KK198763">
    <property type="protein sequence ID" value="KCW49534.1"/>
    <property type="molecule type" value="Genomic_DNA"/>
</dbReference>
<sequence length="105" mass="11977">MTLHQRCYHKIRISVFSPFRGVNFMSFTQIAVNIVLRSHNGSAQLVKPASTSRNPAQILAFYKFSQLCTGKQHHRNYRTDHTKVTAHTTFSLQQSTTSHSIVSEN</sequence>
<accession>A0A059A727</accession>
<organism evidence="1">
    <name type="scientific">Eucalyptus grandis</name>
    <name type="common">Flooded gum</name>
    <dbReference type="NCBI Taxonomy" id="71139"/>
    <lineage>
        <taxon>Eukaryota</taxon>
        <taxon>Viridiplantae</taxon>
        <taxon>Streptophyta</taxon>
        <taxon>Embryophyta</taxon>
        <taxon>Tracheophyta</taxon>
        <taxon>Spermatophyta</taxon>
        <taxon>Magnoliopsida</taxon>
        <taxon>eudicotyledons</taxon>
        <taxon>Gunneridae</taxon>
        <taxon>Pentapetalae</taxon>
        <taxon>rosids</taxon>
        <taxon>malvids</taxon>
        <taxon>Myrtales</taxon>
        <taxon>Myrtaceae</taxon>
        <taxon>Myrtoideae</taxon>
        <taxon>Eucalypteae</taxon>
        <taxon>Eucalyptus</taxon>
    </lineage>
</organism>
<reference evidence="1" key="1">
    <citation type="submission" date="2013-07" db="EMBL/GenBank/DDBJ databases">
        <title>The genome of Eucalyptus grandis.</title>
        <authorList>
            <person name="Schmutz J."/>
            <person name="Hayes R."/>
            <person name="Myburg A."/>
            <person name="Tuskan G."/>
            <person name="Grattapaglia D."/>
            <person name="Rokhsar D.S."/>
        </authorList>
    </citation>
    <scope>NUCLEOTIDE SEQUENCE</scope>
    <source>
        <tissue evidence="1">Leaf extractions</tissue>
    </source>
</reference>
<evidence type="ECO:0000313" key="1">
    <source>
        <dbReference type="EMBL" id="KCW49534.1"/>
    </source>
</evidence>
<protein>
    <submittedName>
        <fullName evidence="1">Uncharacterized protein</fullName>
    </submittedName>
</protein>
<name>A0A059A727_EUCGR</name>